<organism evidence="1 2">
    <name type="scientific">Lachnoanaerobaculum umeaense</name>
    <dbReference type="NCBI Taxonomy" id="617123"/>
    <lineage>
        <taxon>Bacteria</taxon>
        <taxon>Bacillati</taxon>
        <taxon>Bacillota</taxon>
        <taxon>Clostridia</taxon>
        <taxon>Lachnospirales</taxon>
        <taxon>Lachnospiraceae</taxon>
        <taxon>Lachnoanaerobaculum</taxon>
    </lineage>
</organism>
<dbReference type="KEGG" id="lua:D4A81_01845"/>
<gene>
    <name evidence="1" type="ORF">D4A81_01845</name>
</gene>
<evidence type="ECO:0000313" key="2">
    <source>
        <dbReference type="Proteomes" id="UP000265562"/>
    </source>
</evidence>
<keyword evidence="2" id="KW-1185">Reference proteome</keyword>
<dbReference type="EMBL" id="CP032364">
    <property type="protein sequence ID" value="AYA98779.1"/>
    <property type="molecule type" value="Genomic_DNA"/>
</dbReference>
<sequence>MGFTIFALIFGLLVLLCFMLTIYMFLRLVIAVTTGKEVPKWMYKIGQGFQGRIHIDYDDITESAALKAALLFFLVYVLANISCIGIMFYMTNNFTLSLYRCLKFQLGLAVISLIIYHLLQLILGLISNHKNKIFRLYSASNAVIAGLFISLFTLTLFVSMIGFPEKPVVVQIDKSNIIVGETKASTLLSDGFYFSEKSADSEIVNNRNDHFYYGELLEIFRDDKSYGFVSVTPTLKDSDKLKNCTITYYRIPANSEALSEVKFNNTDLSKLSIDDFRERDLTDIFSLHPIEYEEVRNDISFTLKIQPSDYVIWKRYSVEANFDSLYKPDKYGVRAQHTIWE</sequence>
<reference evidence="1 2" key="1">
    <citation type="submission" date="2018-09" db="EMBL/GenBank/DDBJ databases">
        <title>Genome sequencing of Lachnoanaerobaculum umeaense DSM 23576.</title>
        <authorList>
            <person name="Kook J.-K."/>
            <person name="Park S.-N."/>
            <person name="Lim Y.K."/>
        </authorList>
    </citation>
    <scope>NUCLEOTIDE SEQUENCE [LARGE SCALE GENOMIC DNA]</scope>
    <source>
        <strain evidence="2">DSM 23576 \ CCUG 58757</strain>
    </source>
</reference>
<proteinExistence type="predicted"/>
<accession>A0A385PYY4</accession>
<dbReference type="RefSeq" id="WP_111523950.1">
    <property type="nucleotide sequence ID" value="NZ_CP032364.1"/>
</dbReference>
<name>A0A385PYY4_9FIRM</name>
<protein>
    <submittedName>
        <fullName evidence="1">Uncharacterized protein</fullName>
    </submittedName>
</protein>
<evidence type="ECO:0000313" key="1">
    <source>
        <dbReference type="EMBL" id="AYA98779.1"/>
    </source>
</evidence>
<dbReference type="Proteomes" id="UP000265562">
    <property type="component" value="Chromosome"/>
</dbReference>
<dbReference type="AlphaFoldDB" id="A0A385PYY4"/>
<dbReference type="OrthoDB" id="2209713at2"/>